<protein>
    <submittedName>
        <fullName evidence="5">Histidyl-tRNA synthetase</fullName>
    </submittedName>
</protein>
<dbReference type="Pfam" id="PF00216">
    <property type="entry name" value="Bac_DNA_binding"/>
    <property type="match status" value="1"/>
</dbReference>
<dbReference type="SMART" id="SM00411">
    <property type="entry name" value="BHL"/>
    <property type="match status" value="1"/>
</dbReference>
<sequence>MTTATEIADKLAAEHNLTKSQGKALVDGVLKAITDAAVAGEEISLPGFGKFKVKATPERDGRNPSTGATIKIAAANKLTFAPAKALKDTLNK</sequence>
<dbReference type="InterPro" id="IPR000119">
    <property type="entry name" value="Hist_DNA-bd"/>
</dbReference>
<evidence type="ECO:0000256" key="3">
    <source>
        <dbReference type="ARBA" id="ARBA00023125"/>
    </source>
</evidence>
<organism evidence="5 6">
    <name type="scientific">Devosia psychrophila</name>
    <dbReference type="NCBI Taxonomy" id="728005"/>
    <lineage>
        <taxon>Bacteria</taxon>
        <taxon>Pseudomonadati</taxon>
        <taxon>Pseudomonadota</taxon>
        <taxon>Alphaproteobacteria</taxon>
        <taxon>Hyphomicrobiales</taxon>
        <taxon>Devosiaceae</taxon>
        <taxon>Devosia</taxon>
    </lineage>
</organism>
<accession>A0ABR5DTZ1</accession>
<evidence type="ECO:0000256" key="1">
    <source>
        <dbReference type="ARBA" id="ARBA00010529"/>
    </source>
</evidence>
<dbReference type="SUPFAM" id="SSF47729">
    <property type="entry name" value="IHF-like DNA-binding proteins"/>
    <property type="match status" value="1"/>
</dbReference>
<keyword evidence="3" id="KW-0238">DNA-binding</keyword>
<evidence type="ECO:0000256" key="4">
    <source>
        <dbReference type="RuleBase" id="RU003939"/>
    </source>
</evidence>
<dbReference type="EMBL" id="LAPV01000167">
    <property type="protein sequence ID" value="KKC31477.1"/>
    <property type="molecule type" value="Genomic_DNA"/>
</dbReference>
<dbReference type="PANTHER" id="PTHR33175">
    <property type="entry name" value="DNA-BINDING PROTEIN HU"/>
    <property type="match status" value="1"/>
</dbReference>
<dbReference type="Proteomes" id="UP000033519">
    <property type="component" value="Unassembled WGS sequence"/>
</dbReference>
<reference evidence="5 6" key="1">
    <citation type="submission" date="2015-03" db="EMBL/GenBank/DDBJ databases">
        <authorList>
            <person name="Lepp D."/>
            <person name="Hassan Y.I."/>
            <person name="Li X.-Z."/>
            <person name="Zhou T."/>
        </authorList>
    </citation>
    <scope>NUCLEOTIDE SEQUENCE [LARGE SCALE GENOMIC DNA]</scope>
    <source>
        <strain evidence="5 6">Cr7-05</strain>
    </source>
</reference>
<comment type="caution">
    <text evidence="5">The sequence shown here is derived from an EMBL/GenBank/DDBJ whole genome shotgun (WGS) entry which is preliminary data.</text>
</comment>
<proteinExistence type="inferred from homology"/>
<evidence type="ECO:0000256" key="2">
    <source>
        <dbReference type="ARBA" id="ARBA00023067"/>
    </source>
</evidence>
<dbReference type="InterPro" id="IPR010992">
    <property type="entry name" value="IHF-like_DNA-bd_dom_sf"/>
</dbReference>
<gene>
    <name evidence="5" type="ORF">WH91_19230</name>
</gene>
<keyword evidence="2" id="KW-0226">DNA condensation</keyword>
<comment type="similarity">
    <text evidence="1 4">Belongs to the bacterial histone-like protein family.</text>
</comment>
<dbReference type="RefSeq" id="WP_046172625.1">
    <property type="nucleotide sequence ID" value="NZ_LAPV01000167.1"/>
</dbReference>
<name>A0ABR5DTZ1_9HYPH</name>
<dbReference type="CDD" id="cd00591">
    <property type="entry name" value="HU_IHF"/>
    <property type="match status" value="1"/>
</dbReference>
<evidence type="ECO:0000313" key="6">
    <source>
        <dbReference type="Proteomes" id="UP000033519"/>
    </source>
</evidence>
<dbReference type="Gene3D" id="4.10.520.10">
    <property type="entry name" value="IHF-like DNA-binding proteins"/>
    <property type="match status" value="1"/>
</dbReference>
<dbReference type="PANTHER" id="PTHR33175:SF3">
    <property type="entry name" value="DNA-BINDING PROTEIN HU-BETA"/>
    <property type="match status" value="1"/>
</dbReference>
<dbReference type="PRINTS" id="PR01727">
    <property type="entry name" value="DNABINDINGHU"/>
</dbReference>
<keyword evidence="6" id="KW-1185">Reference proteome</keyword>
<evidence type="ECO:0000313" key="5">
    <source>
        <dbReference type="EMBL" id="KKC31477.1"/>
    </source>
</evidence>